<dbReference type="Gene3D" id="1.10.10.60">
    <property type="entry name" value="Homeodomain-like"/>
    <property type="match status" value="1"/>
</dbReference>
<dbReference type="Pfam" id="PF06719">
    <property type="entry name" value="AraC_N"/>
    <property type="match status" value="1"/>
</dbReference>
<dbReference type="GO" id="GO:0003700">
    <property type="term" value="F:DNA-binding transcription factor activity"/>
    <property type="evidence" value="ECO:0007669"/>
    <property type="project" value="InterPro"/>
</dbReference>
<dbReference type="InterPro" id="IPR009057">
    <property type="entry name" value="Homeodomain-like_sf"/>
</dbReference>
<name>A0A437N969_9SPHN</name>
<keyword evidence="1" id="KW-0805">Transcription regulation</keyword>
<sequence>MSDALDQTPCLGNLCQGILAYTPHVGENITPITGLSLYRRIAQTPCYRAIYDPSLTLFAQGAKAVNVGGVDYQGMAGRFLISSVDLPVQSQVIEASAEKPLLSMLLSIDSSMLREVIAQREPQPVRPVQGALALGQAPLSLIDACARLVGLLDCPQDIGFMAPLIQREIYYRLLQTPQAARLHAIASASDHSHRTARAIGWLRRNYDQPLRIEALADLASMGVSTLHHHFRAMTAMSPLQYQKQLRLQAAREKMIGGLDATGAAYAVGYESVSQFNREYARLFGQPPLRDMRALKA</sequence>
<dbReference type="SMART" id="SM00342">
    <property type="entry name" value="HTH_ARAC"/>
    <property type="match status" value="1"/>
</dbReference>
<evidence type="ECO:0000256" key="2">
    <source>
        <dbReference type="ARBA" id="ARBA00023163"/>
    </source>
</evidence>
<evidence type="ECO:0000259" key="3">
    <source>
        <dbReference type="PROSITE" id="PS01124"/>
    </source>
</evidence>
<reference evidence="4 5" key="1">
    <citation type="submission" date="2019-01" db="EMBL/GenBank/DDBJ databases">
        <authorList>
            <person name="Chen W.-M."/>
        </authorList>
    </citation>
    <scope>NUCLEOTIDE SEQUENCE [LARGE SCALE GENOMIC DNA]</scope>
    <source>
        <strain evidence="4 5">FSY-9</strain>
    </source>
</reference>
<proteinExistence type="predicted"/>
<feature type="domain" description="HTH araC/xylS-type" evidence="3">
    <location>
        <begin position="196"/>
        <end position="293"/>
    </location>
</feature>
<dbReference type="PANTHER" id="PTHR43436:SF1">
    <property type="entry name" value="TRANSCRIPTIONAL REGULATORY PROTEIN"/>
    <property type="match status" value="1"/>
</dbReference>
<protein>
    <submittedName>
        <fullName evidence="4">AraC family transcriptional regulator</fullName>
    </submittedName>
</protein>
<dbReference type="InterPro" id="IPR009594">
    <property type="entry name" value="Tscrpt_reg_HTH_AraC_N"/>
</dbReference>
<dbReference type="Proteomes" id="UP000282837">
    <property type="component" value="Unassembled WGS sequence"/>
</dbReference>
<evidence type="ECO:0000313" key="4">
    <source>
        <dbReference type="EMBL" id="RVU06457.1"/>
    </source>
</evidence>
<organism evidence="4 5">
    <name type="scientific">Novosphingobium umbonatum</name>
    <dbReference type="NCBI Taxonomy" id="1908524"/>
    <lineage>
        <taxon>Bacteria</taxon>
        <taxon>Pseudomonadati</taxon>
        <taxon>Pseudomonadota</taxon>
        <taxon>Alphaproteobacteria</taxon>
        <taxon>Sphingomonadales</taxon>
        <taxon>Sphingomonadaceae</taxon>
        <taxon>Novosphingobium</taxon>
    </lineage>
</organism>
<keyword evidence="2" id="KW-0804">Transcription</keyword>
<evidence type="ECO:0000256" key="1">
    <source>
        <dbReference type="ARBA" id="ARBA00023015"/>
    </source>
</evidence>
<dbReference type="Pfam" id="PF12833">
    <property type="entry name" value="HTH_18"/>
    <property type="match status" value="1"/>
</dbReference>
<dbReference type="EMBL" id="SACO01000003">
    <property type="protein sequence ID" value="RVU06457.1"/>
    <property type="molecule type" value="Genomic_DNA"/>
</dbReference>
<dbReference type="InterPro" id="IPR018060">
    <property type="entry name" value="HTH_AraC"/>
</dbReference>
<keyword evidence="5" id="KW-1185">Reference proteome</keyword>
<evidence type="ECO:0000313" key="5">
    <source>
        <dbReference type="Proteomes" id="UP000282837"/>
    </source>
</evidence>
<comment type="caution">
    <text evidence="4">The sequence shown here is derived from an EMBL/GenBank/DDBJ whole genome shotgun (WGS) entry which is preliminary data.</text>
</comment>
<dbReference type="OrthoDB" id="9802263at2"/>
<gene>
    <name evidence="4" type="ORF">EOE18_06505</name>
</gene>
<dbReference type="AlphaFoldDB" id="A0A437N969"/>
<accession>A0A437N969</accession>
<dbReference type="PROSITE" id="PS01124">
    <property type="entry name" value="HTH_ARAC_FAMILY_2"/>
    <property type="match status" value="1"/>
</dbReference>
<dbReference type="PANTHER" id="PTHR43436">
    <property type="entry name" value="ARAC-FAMILY TRANSCRIPTIONAL REGULATOR"/>
    <property type="match status" value="1"/>
</dbReference>
<dbReference type="GO" id="GO:0043565">
    <property type="term" value="F:sequence-specific DNA binding"/>
    <property type="evidence" value="ECO:0007669"/>
    <property type="project" value="InterPro"/>
</dbReference>
<dbReference type="SUPFAM" id="SSF46689">
    <property type="entry name" value="Homeodomain-like"/>
    <property type="match status" value="2"/>
</dbReference>